<protein>
    <submittedName>
        <fullName evidence="2">Uncharacterized protein</fullName>
    </submittedName>
</protein>
<comment type="caution">
    <text evidence="2">The sequence shown here is derived from an EMBL/GenBank/DDBJ whole genome shotgun (WGS) entry which is preliminary data.</text>
</comment>
<keyword evidence="1" id="KW-0812">Transmembrane</keyword>
<keyword evidence="3" id="KW-1185">Reference proteome</keyword>
<feature type="transmembrane region" description="Helical" evidence="1">
    <location>
        <begin position="367"/>
        <end position="391"/>
    </location>
</feature>
<evidence type="ECO:0000313" key="2">
    <source>
        <dbReference type="EMBL" id="KAK9821336.1"/>
    </source>
</evidence>
<keyword evidence="1" id="KW-1133">Transmembrane helix</keyword>
<dbReference type="EMBL" id="JALJOU010000103">
    <property type="protein sequence ID" value="KAK9821336.1"/>
    <property type="molecule type" value="Genomic_DNA"/>
</dbReference>
<evidence type="ECO:0000256" key="1">
    <source>
        <dbReference type="SAM" id="Phobius"/>
    </source>
</evidence>
<reference evidence="2 3" key="1">
    <citation type="journal article" date="2024" name="Nat. Commun.">
        <title>Phylogenomics reveals the evolutionary origins of lichenization in chlorophyte algae.</title>
        <authorList>
            <person name="Puginier C."/>
            <person name="Libourel C."/>
            <person name="Otte J."/>
            <person name="Skaloud P."/>
            <person name="Haon M."/>
            <person name="Grisel S."/>
            <person name="Petersen M."/>
            <person name="Berrin J.G."/>
            <person name="Delaux P.M."/>
            <person name="Dal Grande F."/>
            <person name="Keller J."/>
        </authorList>
    </citation>
    <scope>NUCLEOTIDE SEQUENCE [LARGE SCALE GENOMIC DNA]</scope>
    <source>
        <strain evidence="2 3">SAG 245.80</strain>
    </source>
</reference>
<proteinExistence type="predicted"/>
<feature type="transmembrane region" description="Helical" evidence="1">
    <location>
        <begin position="321"/>
        <end position="347"/>
    </location>
</feature>
<dbReference type="Proteomes" id="UP001445335">
    <property type="component" value="Unassembled WGS sequence"/>
</dbReference>
<gene>
    <name evidence="2" type="ORF">WJX81_007207</name>
</gene>
<organism evidence="2 3">
    <name type="scientific">Elliptochloris bilobata</name>
    <dbReference type="NCBI Taxonomy" id="381761"/>
    <lineage>
        <taxon>Eukaryota</taxon>
        <taxon>Viridiplantae</taxon>
        <taxon>Chlorophyta</taxon>
        <taxon>core chlorophytes</taxon>
        <taxon>Trebouxiophyceae</taxon>
        <taxon>Trebouxiophyceae incertae sedis</taxon>
        <taxon>Elliptochloris clade</taxon>
        <taxon>Elliptochloris</taxon>
    </lineage>
</organism>
<name>A0AAW1QIS6_9CHLO</name>
<sequence length="523" mass="57565">MRAQLEQGTVPANEHYQAFWSRYKTSRPEHMSGWVGKFVSYGVDGAAEADVRFQDTWLRLFQERGPSGKYVMKMIRKADQAAKSWPRAGKQREADGYDETVLEGERADSVEDAGFEHPYGRGGVPPARVIALSLDALAQVTLQLPSEEEGSSKQEYDFMGGSELTLFHSGMRLTLTVAYRAGGGGAMLFHQTGWDPVFVEDVDPDKAFDIDALLEEKVQPDRSGTTPGPALPADTAEWLHGNWQGEAMQLAFDAGGRCWMRGAPAPVSWTPPVEVAGSTLYRYPGGMYAMYPAKLPAGGASLELEAGAVLGNDLLRRYRVAALNVVIAPKVEGLVLAYTVLAILTFVELFKVNLVKVPSYGRDATKGLATALSMSFSMPPNLVLFLWMLLTKRGNFKGFKKQLFGYGVVTCYSMQMFVFLVFVGMVLSGSYPLVRSWEALEVNWTPAKTQHFRACYLMAWLLAGCFQVTFLFLLLGKSLLSRLFAEPMLLDEPLPDEPAKDAQVALAVSPAKPAVQPVPDRTR</sequence>
<accession>A0AAW1QIS6</accession>
<evidence type="ECO:0000313" key="3">
    <source>
        <dbReference type="Proteomes" id="UP001445335"/>
    </source>
</evidence>
<feature type="transmembrane region" description="Helical" evidence="1">
    <location>
        <begin position="403"/>
        <end position="431"/>
    </location>
</feature>
<feature type="transmembrane region" description="Helical" evidence="1">
    <location>
        <begin position="451"/>
        <end position="475"/>
    </location>
</feature>
<keyword evidence="1" id="KW-0472">Membrane</keyword>
<dbReference type="AlphaFoldDB" id="A0AAW1QIS6"/>